<dbReference type="Gene3D" id="3.40.605.10">
    <property type="entry name" value="Aldehyde Dehydrogenase, Chain A, domain 1"/>
    <property type="match status" value="1"/>
</dbReference>
<keyword evidence="3" id="KW-0560">Oxidoreductase</keyword>
<feature type="transmembrane region" description="Helical" evidence="4">
    <location>
        <begin position="88"/>
        <end position="111"/>
    </location>
</feature>
<feature type="transmembrane region" description="Helical" evidence="4">
    <location>
        <begin position="203"/>
        <end position="224"/>
    </location>
</feature>
<dbReference type="CDD" id="cd07103">
    <property type="entry name" value="ALDH_F5_SSADH_GabD"/>
    <property type="match status" value="1"/>
</dbReference>
<dbReference type="SUPFAM" id="SSF51556">
    <property type="entry name" value="Metallo-dependent hydrolases"/>
    <property type="match status" value="1"/>
</dbReference>
<accession>A0A9W9Y4K4</accession>
<dbReference type="FunFam" id="3.40.309.10:FF:000004">
    <property type="entry name" value="Succinate-semialdehyde dehydrogenase I"/>
    <property type="match status" value="1"/>
</dbReference>
<dbReference type="FunFam" id="3.40.605.10:FF:000023">
    <property type="entry name" value="Succinate-semialdehyde dehydrogenase (Eurofung)"/>
    <property type="match status" value="1"/>
</dbReference>
<evidence type="ECO:0000313" key="9">
    <source>
        <dbReference type="Proteomes" id="UP001149954"/>
    </source>
</evidence>
<comment type="caution">
    <text evidence="8">The sequence shown here is derived from an EMBL/GenBank/DDBJ whole genome shotgun (WGS) entry which is preliminary data.</text>
</comment>
<dbReference type="Pfam" id="PF00171">
    <property type="entry name" value="Aldedh"/>
    <property type="match status" value="1"/>
</dbReference>
<gene>
    <name evidence="8" type="ORF">N7463_000509</name>
</gene>
<comment type="similarity">
    <text evidence="2">Belongs to the aldehyde dehydrogenase family.</text>
</comment>
<reference evidence="8" key="2">
    <citation type="journal article" date="2023" name="IMA Fungus">
        <title>Comparative genomic study of the Penicillium genus elucidates a diverse pangenome and 15 lateral gene transfer events.</title>
        <authorList>
            <person name="Petersen C."/>
            <person name="Sorensen T."/>
            <person name="Nielsen M.R."/>
            <person name="Sondergaard T.E."/>
            <person name="Sorensen J.L."/>
            <person name="Fitzpatrick D.A."/>
            <person name="Frisvad J.C."/>
            <person name="Nielsen K.L."/>
        </authorList>
    </citation>
    <scope>NUCLEOTIDE SEQUENCE</scope>
    <source>
        <strain evidence="8">IBT 29495</strain>
    </source>
</reference>
<dbReference type="GO" id="GO:0004777">
    <property type="term" value="F:succinate-semialdehyde dehydrogenase (NAD+) activity"/>
    <property type="evidence" value="ECO:0007669"/>
    <property type="project" value="TreeGrafter"/>
</dbReference>
<dbReference type="InterPro" id="IPR050740">
    <property type="entry name" value="Aldehyde_DH_Superfamily"/>
</dbReference>
<reference evidence="8" key="1">
    <citation type="submission" date="2022-12" db="EMBL/GenBank/DDBJ databases">
        <authorList>
            <person name="Petersen C."/>
        </authorList>
    </citation>
    <scope>NUCLEOTIDE SEQUENCE</scope>
    <source>
        <strain evidence="8">IBT 29495</strain>
    </source>
</reference>
<feature type="transmembrane region" description="Helical" evidence="4">
    <location>
        <begin position="123"/>
        <end position="145"/>
    </location>
</feature>
<keyword evidence="4" id="KW-0812">Transmembrane</keyword>
<dbReference type="SUPFAM" id="SSF53720">
    <property type="entry name" value="ALDH-like"/>
    <property type="match status" value="1"/>
</dbReference>
<proteinExistence type="inferred from homology"/>
<dbReference type="Pfam" id="PF20684">
    <property type="entry name" value="Fung_rhodopsin"/>
    <property type="match status" value="1"/>
</dbReference>
<dbReference type="GO" id="GO:0009450">
    <property type="term" value="P:gamma-aminobutyric acid catabolic process"/>
    <property type="evidence" value="ECO:0007669"/>
    <property type="project" value="TreeGrafter"/>
</dbReference>
<comment type="pathway">
    <text evidence="1">Amino-acid degradation; 4-aminobutanoate degradation.</text>
</comment>
<evidence type="ECO:0000256" key="1">
    <source>
        <dbReference type="ARBA" id="ARBA00005176"/>
    </source>
</evidence>
<keyword evidence="4" id="KW-0472">Membrane</keyword>
<dbReference type="PANTHER" id="PTHR43353:SF7">
    <property type="entry name" value="SUCCINATE SEMIALDEHYDE DEHYDROGENASE (EUROFUNG)"/>
    <property type="match status" value="1"/>
</dbReference>
<dbReference type="EMBL" id="JAPWDS010000001">
    <property type="protein sequence ID" value="KAJ5520056.1"/>
    <property type="molecule type" value="Genomic_DNA"/>
</dbReference>
<dbReference type="Proteomes" id="UP001149954">
    <property type="component" value="Unassembled WGS sequence"/>
</dbReference>
<evidence type="ECO:0000259" key="5">
    <source>
        <dbReference type="Pfam" id="PF00171"/>
    </source>
</evidence>
<evidence type="ECO:0000256" key="4">
    <source>
        <dbReference type="SAM" id="Phobius"/>
    </source>
</evidence>
<dbReference type="InterPro" id="IPR016162">
    <property type="entry name" value="Ald_DH_N"/>
</dbReference>
<feature type="transmembrane region" description="Helical" evidence="4">
    <location>
        <begin position="12"/>
        <end position="31"/>
    </location>
</feature>
<dbReference type="Gene3D" id="3.40.309.10">
    <property type="entry name" value="Aldehyde Dehydrogenase, Chain A, domain 2"/>
    <property type="match status" value="1"/>
</dbReference>
<dbReference type="InterPro" id="IPR032466">
    <property type="entry name" value="Metal_Hydrolase"/>
</dbReference>
<feature type="domain" description="Rhodopsin" evidence="7">
    <location>
        <begin position="27"/>
        <end position="268"/>
    </location>
</feature>
<protein>
    <submittedName>
        <fullName evidence="8">Succinate-semialdehyde dehydrogenase</fullName>
    </submittedName>
</protein>
<feature type="transmembrane region" description="Helical" evidence="4">
    <location>
        <begin position="169"/>
        <end position="191"/>
    </location>
</feature>
<dbReference type="PANTHER" id="PTHR43353">
    <property type="entry name" value="SUCCINATE-SEMIALDEHYDE DEHYDROGENASE, MITOCHONDRIAL"/>
    <property type="match status" value="1"/>
</dbReference>
<feature type="domain" description="Amidohydrolase-related" evidence="6">
    <location>
        <begin position="1125"/>
        <end position="1233"/>
    </location>
</feature>
<evidence type="ECO:0000313" key="8">
    <source>
        <dbReference type="EMBL" id="KAJ5520056.1"/>
    </source>
</evidence>
<dbReference type="GO" id="GO:0005737">
    <property type="term" value="C:cytoplasm"/>
    <property type="evidence" value="ECO:0007669"/>
    <property type="project" value="TreeGrafter"/>
</dbReference>
<feature type="domain" description="Aldehyde dehydrogenase" evidence="5">
    <location>
        <begin position="404"/>
        <end position="861"/>
    </location>
</feature>
<dbReference type="InterPro" id="IPR006680">
    <property type="entry name" value="Amidohydro-rel"/>
</dbReference>
<keyword evidence="4" id="KW-1133">Transmembrane helix</keyword>
<dbReference type="InterPro" id="IPR016163">
    <property type="entry name" value="Ald_DH_C"/>
</dbReference>
<evidence type="ECO:0000256" key="3">
    <source>
        <dbReference type="ARBA" id="ARBA00023002"/>
    </source>
</evidence>
<dbReference type="InterPro" id="IPR016161">
    <property type="entry name" value="Ald_DH/histidinol_DH"/>
</dbReference>
<organism evidence="8 9">
    <name type="scientific">Penicillium fimorum</name>
    <dbReference type="NCBI Taxonomy" id="1882269"/>
    <lineage>
        <taxon>Eukaryota</taxon>
        <taxon>Fungi</taxon>
        <taxon>Dikarya</taxon>
        <taxon>Ascomycota</taxon>
        <taxon>Pezizomycotina</taxon>
        <taxon>Eurotiomycetes</taxon>
        <taxon>Eurotiomycetidae</taxon>
        <taxon>Eurotiales</taxon>
        <taxon>Aspergillaceae</taxon>
        <taxon>Penicillium</taxon>
    </lineage>
</organism>
<dbReference type="Pfam" id="PF04909">
    <property type="entry name" value="Amidohydro_2"/>
    <property type="match status" value="1"/>
</dbReference>
<dbReference type="Gene3D" id="3.20.20.140">
    <property type="entry name" value="Metal-dependent hydrolases"/>
    <property type="match status" value="1"/>
</dbReference>
<dbReference type="InterPro" id="IPR015590">
    <property type="entry name" value="Aldehyde_DH_dom"/>
</dbReference>
<sequence>MADDHQQRIALGLVVAFTVLSGIAIVLRMWSRWLSRSSLTSDDWFILVGYILSIAQSITSWNYIEVNYVGIHVWDIPKDRDTRLALEWYFAAQHLYNPALAAVKISILLFLRRLESRSRVVKYLTLSSFGIVICLFITILIVDVFQCQPVQYFYDLSIPGGKCINQGAFYVSGAALNLFTDLMVLSIPVIITVRLQMPIRRKIAVCLILCLGGVATAVGIWRIVVIAEFYFSNTQDSDSTYSIGFCSSAIEVDLAVITACAPSMKAISSRFPRLLGISRDKSTYGAGTGSGTGIDSHKLRSNVFSKAPTHAASLYSRDYERADPLGGPSVEITALEMRKYKRGDSPSLSSDDGKGILKRTDITVGYSMESRVGDRSQDGRPASVDSMLSDPTLLKFDSVIGDKWVGAKSGKRFEVLDPGTDKAWASCPANAAEDVSAAVENAHTAFEKFRKVNPRQRAKWLLEWHNLTLAARDDLAQIVTHETGKPLAEAYGEIDYSLGFLWWFAGEAERIQGSVSTAAAPNRRVFTIKQPIGVAAALVPWNFPIAMVLRKVGAAMAAGCTMVVKPSPETPISALVLAELAHRAGIPAGVLNVLTTDLENTPALSEALCKHPLVKKVTFTGSTRVGKLVAEHCSHGLKKLTLELGGNCPFLVFDDANLDQAVDQLMSLKWRHAGQACITANRIYVQAGVYDRFAALLKERTAALIVGHGAVADTTMGPLTTPRSIDKAAAQVEDARRLGADVILGGNAVKSPGYFFEPTILSGMTEEMLISQEESFAPIAALYRFETEDEAVKVANDTSMGLASYAFTKNIDRMWRLLENLEAGMIGMNTGNSSAAESPFGGIKESGYGKESGKDVAVNEYLIFFTTINIILIMDNLTPLRHLIQSHPLIDNHAHNLLNRESATDHDNYPIEAITTSAHGRALENAHTTLPSLRAITQLSELYGTPCTNWTDIKSAHDQSAREDYDGLIRKSLEGTHALLLDDYLSDDEDIEPSSWHDSFTASPTKRIVQVEALAESTVLDVSNARKNGESVWNNFRQRFQDALASALDDPNVVAFKSEICCRTGLDVDAYSSDDTTLGGSLIRILDSGTTRSGFEVDDKGICDWIVQQTLKAISFKKKAGVAKPLLFHTGLGDSRVNLLRANPACLQPLIAQYADADIVLLHGGYPYTREAGYLASVYPNVYVDLGKVFPMVSREAQVKVLRESLELAPTKRLLWSTDGRLHPETFWLANRQFRQALETVLVDYVQREDLTAPQAMQIAADVLFSNSNRLYSLNLTPSYTPAE</sequence>
<dbReference type="InterPro" id="IPR049326">
    <property type="entry name" value="Rhodopsin_dom_fungi"/>
</dbReference>
<evidence type="ECO:0000256" key="2">
    <source>
        <dbReference type="ARBA" id="ARBA00009986"/>
    </source>
</evidence>
<dbReference type="OrthoDB" id="310895at2759"/>
<dbReference type="GO" id="GO:0016787">
    <property type="term" value="F:hydrolase activity"/>
    <property type="evidence" value="ECO:0007669"/>
    <property type="project" value="InterPro"/>
</dbReference>
<name>A0A9W9Y4K4_9EURO</name>
<evidence type="ECO:0000259" key="6">
    <source>
        <dbReference type="Pfam" id="PF04909"/>
    </source>
</evidence>
<keyword evidence="9" id="KW-1185">Reference proteome</keyword>
<evidence type="ECO:0000259" key="7">
    <source>
        <dbReference type="Pfam" id="PF20684"/>
    </source>
</evidence>